<name>A0A1D2MKB1_ORCCI</name>
<keyword evidence="4" id="KW-1185">Reference proteome</keyword>
<feature type="region of interest" description="Disordered" evidence="1">
    <location>
        <begin position="1"/>
        <end position="31"/>
    </location>
</feature>
<evidence type="ECO:0000313" key="3">
    <source>
        <dbReference type="EMBL" id="ODM93371.1"/>
    </source>
</evidence>
<dbReference type="CDD" id="cd09917">
    <property type="entry name" value="F-box_SF"/>
    <property type="match status" value="1"/>
</dbReference>
<dbReference type="Proteomes" id="UP000094527">
    <property type="component" value="Unassembled WGS sequence"/>
</dbReference>
<protein>
    <recommendedName>
        <fullName evidence="2">F-box domain-containing protein</fullName>
    </recommendedName>
</protein>
<dbReference type="Pfam" id="PF00646">
    <property type="entry name" value="F-box"/>
    <property type="match status" value="1"/>
</dbReference>
<comment type="caution">
    <text evidence="3">The sequence shown here is derived from an EMBL/GenBank/DDBJ whole genome shotgun (WGS) entry which is preliminary data.</text>
</comment>
<dbReference type="InterPro" id="IPR001810">
    <property type="entry name" value="F-box_dom"/>
</dbReference>
<accession>A0A1D2MKB1</accession>
<dbReference type="Gene3D" id="1.20.1280.50">
    <property type="match status" value="1"/>
</dbReference>
<evidence type="ECO:0000313" key="4">
    <source>
        <dbReference type="Proteomes" id="UP000094527"/>
    </source>
</evidence>
<evidence type="ECO:0000259" key="2">
    <source>
        <dbReference type="Pfam" id="PF00646"/>
    </source>
</evidence>
<dbReference type="SUPFAM" id="SSF81383">
    <property type="entry name" value="F-box domain"/>
    <property type="match status" value="1"/>
</dbReference>
<reference evidence="3 4" key="1">
    <citation type="journal article" date="2016" name="Genome Biol. Evol.">
        <title>Gene Family Evolution Reflects Adaptation to Soil Environmental Stressors in the Genome of the Collembolan Orchesella cincta.</title>
        <authorList>
            <person name="Faddeeva-Vakhrusheva A."/>
            <person name="Derks M.F."/>
            <person name="Anvar S.Y."/>
            <person name="Agamennone V."/>
            <person name="Suring W."/>
            <person name="Smit S."/>
            <person name="van Straalen N.M."/>
            <person name="Roelofs D."/>
        </authorList>
    </citation>
    <scope>NUCLEOTIDE SEQUENCE [LARGE SCALE GENOMIC DNA]</scope>
    <source>
        <tissue evidence="3">Mixed pool</tissue>
    </source>
</reference>
<proteinExistence type="predicted"/>
<feature type="domain" description="F-box" evidence="2">
    <location>
        <begin position="33"/>
        <end position="74"/>
    </location>
</feature>
<dbReference type="EMBL" id="LJIJ01001008">
    <property type="protein sequence ID" value="ODM93371.1"/>
    <property type="molecule type" value="Genomic_DNA"/>
</dbReference>
<evidence type="ECO:0000256" key="1">
    <source>
        <dbReference type="SAM" id="MobiDB-lite"/>
    </source>
</evidence>
<dbReference type="AlphaFoldDB" id="A0A1D2MKB1"/>
<dbReference type="InterPro" id="IPR036047">
    <property type="entry name" value="F-box-like_dom_sf"/>
</dbReference>
<organism evidence="3 4">
    <name type="scientific">Orchesella cincta</name>
    <name type="common">Springtail</name>
    <name type="synonym">Podura cincta</name>
    <dbReference type="NCBI Taxonomy" id="48709"/>
    <lineage>
        <taxon>Eukaryota</taxon>
        <taxon>Metazoa</taxon>
        <taxon>Ecdysozoa</taxon>
        <taxon>Arthropoda</taxon>
        <taxon>Hexapoda</taxon>
        <taxon>Collembola</taxon>
        <taxon>Entomobryomorpha</taxon>
        <taxon>Entomobryoidea</taxon>
        <taxon>Orchesellidae</taxon>
        <taxon>Orchesellinae</taxon>
        <taxon>Orchesella</taxon>
    </lineage>
</organism>
<gene>
    <name evidence="3" type="ORF">Ocin01_13311</name>
</gene>
<sequence>MEFTRGGNGRKKRRCTNPTRSAPKQEPGETKLLPPEVWNKVLLKLSSNEEDQETLHTCRFVCKSWKELVSDSTFTGDNREAESRTPFTQLKELILPFVFVSRDRNNDESLESRFGFQFPSLKRLVLQDSKGEFKNTDLFKARMEEICELIWHVVPPTVETIGVRTKRNERLGRHFAIIYKCSRSLAD</sequence>